<keyword evidence="2 7" id="KW-0699">rRNA-binding</keyword>
<evidence type="ECO:0000256" key="4">
    <source>
        <dbReference type="ARBA" id="ARBA00022980"/>
    </source>
</evidence>
<comment type="subunit">
    <text evidence="7">Part of the 30S ribosomal subunit. Contacts proteins S5 and S12.</text>
</comment>
<accession>A0A9D6DQT3</accession>
<dbReference type="EMBL" id="JACOYY010000044">
    <property type="protein sequence ID" value="MBI2052338.1"/>
    <property type="molecule type" value="Genomic_DNA"/>
</dbReference>
<dbReference type="InterPro" id="IPR035987">
    <property type="entry name" value="Ribosomal_uS8_sf"/>
</dbReference>
<dbReference type="Gene3D" id="3.30.1370.30">
    <property type="match status" value="1"/>
</dbReference>
<dbReference type="HAMAP" id="MF_01302_B">
    <property type="entry name" value="Ribosomal_uS8_B"/>
    <property type="match status" value="1"/>
</dbReference>
<dbReference type="GO" id="GO:0006412">
    <property type="term" value="P:translation"/>
    <property type="evidence" value="ECO:0007669"/>
    <property type="project" value="UniProtKB-UniRule"/>
</dbReference>
<dbReference type="GO" id="GO:0005840">
    <property type="term" value="C:ribosome"/>
    <property type="evidence" value="ECO:0007669"/>
    <property type="project" value="UniProtKB-KW"/>
</dbReference>
<reference evidence="8" key="1">
    <citation type="submission" date="2020-07" db="EMBL/GenBank/DDBJ databases">
        <title>Huge and variable diversity of episymbiotic CPR bacteria and DPANN archaea in groundwater ecosystems.</title>
        <authorList>
            <person name="He C.Y."/>
            <person name="Keren R."/>
            <person name="Whittaker M."/>
            <person name="Farag I.F."/>
            <person name="Doudna J."/>
            <person name="Cate J.H.D."/>
            <person name="Banfield J.F."/>
        </authorList>
    </citation>
    <scope>NUCLEOTIDE SEQUENCE</scope>
    <source>
        <strain evidence="8">NC_groundwater_191_Ag_S-0.1um_45_8</strain>
    </source>
</reference>
<evidence type="ECO:0000313" key="8">
    <source>
        <dbReference type="EMBL" id="MBI2052338.1"/>
    </source>
</evidence>
<sequence>MTDPISDMLIRIKNAQAVKKETVAVPYSKMKQELARVLKESGFIFDFEKKGRSIANKKLELKLKYRDSFPAIANTKRISKPGQRIYLKYSEIFPKESGFLRIISTSKGLMSDGQARRQKLGGEVLCEIS</sequence>
<comment type="function">
    <text evidence="7">One of the primary rRNA binding proteins, it binds directly to 16S rRNA central domain where it helps coordinate assembly of the platform of the 30S subunit.</text>
</comment>
<organism evidence="8 9">
    <name type="scientific">Candidatus Sungiibacteriota bacterium</name>
    <dbReference type="NCBI Taxonomy" id="2750080"/>
    <lineage>
        <taxon>Bacteria</taxon>
        <taxon>Candidatus Sungiibacteriota</taxon>
    </lineage>
</organism>
<evidence type="ECO:0000313" key="9">
    <source>
        <dbReference type="Proteomes" id="UP000786662"/>
    </source>
</evidence>
<dbReference type="Pfam" id="PF00410">
    <property type="entry name" value="Ribosomal_S8"/>
    <property type="match status" value="1"/>
</dbReference>
<evidence type="ECO:0000256" key="3">
    <source>
        <dbReference type="ARBA" id="ARBA00022884"/>
    </source>
</evidence>
<keyword evidence="5 7" id="KW-0687">Ribonucleoprotein</keyword>
<evidence type="ECO:0000256" key="1">
    <source>
        <dbReference type="ARBA" id="ARBA00006471"/>
    </source>
</evidence>
<dbReference type="GO" id="GO:0005737">
    <property type="term" value="C:cytoplasm"/>
    <property type="evidence" value="ECO:0007669"/>
    <property type="project" value="UniProtKB-ARBA"/>
</dbReference>
<gene>
    <name evidence="7 8" type="primary">rpsH</name>
    <name evidence="8" type="ORF">HYT38_01490</name>
</gene>
<keyword evidence="4 7" id="KW-0689">Ribosomal protein</keyword>
<evidence type="ECO:0000256" key="5">
    <source>
        <dbReference type="ARBA" id="ARBA00023274"/>
    </source>
</evidence>
<evidence type="ECO:0000256" key="2">
    <source>
        <dbReference type="ARBA" id="ARBA00022730"/>
    </source>
</evidence>
<proteinExistence type="inferred from homology"/>
<dbReference type="PANTHER" id="PTHR11758">
    <property type="entry name" value="40S RIBOSOMAL PROTEIN S15A"/>
    <property type="match status" value="1"/>
</dbReference>
<dbReference type="FunFam" id="3.30.1370.30:FF:000002">
    <property type="entry name" value="30S ribosomal protein S8"/>
    <property type="match status" value="1"/>
</dbReference>
<dbReference type="NCBIfam" id="NF001109">
    <property type="entry name" value="PRK00136.1"/>
    <property type="match status" value="1"/>
</dbReference>
<dbReference type="GO" id="GO:0003735">
    <property type="term" value="F:structural constituent of ribosome"/>
    <property type="evidence" value="ECO:0007669"/>
    <property type="project" value="InterPro"/>
</dbReference>
<dbReference type="Proteomes" id="UP000786662">
    <property type="component" value="Unassembled WGS sequence"/>
</dbReference>
<dbReference type="GO" id="GO:1990904">
    <property type="term" value="C:ribonucleoprotein complex"/>
    <property type="evidence" value="ECO:0007669"/>
    <property type="project" value="UniProtKB-KW"/>
</dbReference>
<dbReference type="Gene3D" id="3.30.1490.10">
    <property type="match status" value="1"/>
</dbReference>
<keyword evidence="3 7" id="KW-0694">RNA-binding</keyword>
<dbReference type="InterPro" id="IPR000630">
    <property type="entry name" value="Ribosomal_uS8"/>
</dbReference>
<dbReference type="FunFam" id="3.30.1490.10:FF:000001">
    <property type="entry name" value="30S ribosomal protein S8"/>
    <property type="match status" value="1"/>
</dbReference>
<protein>
    <recommendedName>
        <fullName evidence="6 7">Small ribosomal subunit protein uS8</fullName>
    </recommendedName>
</protein>
<name>A0A9D6DQT3_9BACT</name>
<comment type="caution">
    <text evidence="8">The sequence shown here is derived from an EMBL/GenBank/DDBJ whole genome shotgun (WGS) entry which is preliminary data.</text>
</comment>
<comment type="similarity">
    <text evidence="1 7">Belongs to the universal ribosomal protein uS8 family.</text>
</comment>
<evidence type="ECO:0000256" key="7">
    <source>
        <dbReference type="HAMAP-Rule" id="MF_01302"/>
    </source>
</evidence>
<dbReference type="SUPFAM" id="SSF56047">
    <property type="entry name" value="Ribosomal protein S8"/>
    <property type="match status" value="1"/>
</dbReference>
<evidence type="ECO:0000256" key="6">
    <source>
        <dbReference type="ARBA" id="ARBA00035258"/>
    </source>
</evidence>
<dbReference type="GO" id="GO:0019843">
    <property type="term" value="F:rRNA binding"/>
    <property type="evidence" value="ECO:0007669"/>
    <property type="project" value="UniProtKB-UniRule"/>
</dbReference>
<dbReference type="AlphaFoldDB" id="A0A9D6DQT3"/>